<dbReference type="Pfam" id="PF00561">
    <property type="entry name" value="Abhydrolase_1"/>
    <property type="match status" value="1"/>
</dbReference>
<protein>
    <submittedName>
        <fullName evidence="3">Alpha/beta fold hydrolase</fullName>
    </submittedName>
</protein>
<dbReference type="Proteomes" id="UP000478837">
    <property type="component" value="Unassembled WGS sequence"/>
</dbReference>
<evidence type="ECO:0000313" key="3">
    <source>
        <dbReference type="EMBL" id="NDW22293.1"/>
    </source>
</evidence>
<dbReference type="SUPFAM" id="SSF53474">
    <property type="entry name" value="alpha/beta-Hydrolases"/>
    <property type="match status" value="1"/>
</dbReference>
<reference evidence="3 4" key="1">
    <citation type="submission" date="2020-01" db="EMBL/GenBank/DDBJ databases">
        <title>Genomes of bacteria type strains.</title>
        <authorList>
            <person name="Chen J."/>
            <person name="Zhu S."/>
            <person name="Yang J."/>
        </authorList>
    </citation>
    <scope>NUCLEOTIDE SEQUENCE [LARGE SCALE GENOMIC DNA]</scope>
    <source>
        <strain evidence="3 4">LMG 22958</strain>
    </source>
</reference>
<dbReference type="InterPro" id="IPR029058">
    <property type="entry name" value="AB_hydrolase_fold"/>
</dbReference>
<dbReference type="RefSeq" id="WP_163112113.1">
    <property type="nucleotide sequence ID" value="NZ_JAAAWP010000007.1"/>
</dbReference>
<sequence>MLDSRYVSIDGKKIHYLSRESQRGTNAPESESDEQKTLLILFHGFPENSHAWEPFIRCTPEHVDVIAPDLPGYHLSEVLPSQRDYEVPALIKRMVLFIESVKKGRKIVLIGHDWGGAIAWPLAAFHSELIDKLVILNAAHPSTFTQSLITSKTQREKSQYIDALRDNGAENMLADTNFSLLREMLGASFFKREHEYANSLLNDWQDKNKLNAMLSYYRNMPQKIPGINASPDELANIHVPNINISLETLVLWGREDKAFDTAVLQGIEHYVPHCKVIYHDTASHWIHREYSDWAAINVIEFIEA</sequence>
<organism evidence="3 4">
    <name type="scientific">Alteromonas hispanica</name>
    <dbReference type="NCBI Taxonomy" id="315421"/>
    <lineage>
        <taxon>Bacteria</taxon>
        <taxon>Pseudomonadati</taxon>
        <taxon>Pseudomonadota</taxon>
        <taxon>Gammaproteobacteria</taxon>
        <taxon>Alteromonadales</taxon>
        <taxon>Alteromonadaceae</taxon>
        <taxon>Alteromonas/Salinimonas group</taxon>
        <taxon>Alteromonas</taxon>
    </lineage>
</organism>
<comment type="caution">
    <text evidence="3">The sequence shown here is derived from an EMBL/GenBank/DDBJ whole genome shotgun (WGS) entry which is preliminary data.</text>
</comment>
<keyword evidence="4" id="KW-1185">Reference proteome</keyword>
<dbReference type="InterPro" id="IPR000073">
    <property type="entry name" value="AB_hydrolase_1"/>
</dbReference>
<keyword evidence="1 3" id="KW-0378">Hydrolase</keyword>
<dbReference type="PRINTS" id="PR00412">
    <property type="entry name" value="EPOXHYDRLASE"/>
</dbReference>
<accession>A0A6L9MWK7</accession>
<evidence type="ECO:0000313" key="4">
    <source>
        <dbReference type="Proteomes" id="UP000478837"/>
    </source>
</evidence>
<name>A0A6L9MWK7_9ALTE</name>
<proteinExistence type="predicted"/>
<evidence type="ECO:0000259" key="2">
    <source>
        <dbReference type="Pfam" id="PF00561"/>
    </source>
</evidence>
<dbReference type="EMBL" id="JAAAWP010000007">
    <property type="protein sequence ID" value="NDW22293.1"/>
    <property type="molecule type" value="Genomic_DNA"/>
</dbReference>
<dbReference type="PANTHER" id="PTHR43329">
    <property type="entry name" value="EPOXIDE HYDROLASE"/>
    <property type="match status" value="1"/>
</dbReference>
<dbReference type="InterPro" id="IPR000639">
    <property type="entry name" value="Epox_hydrolase-like"/>
</dbReference>
<dbReference type="GO" id="GO:0016787">
    <property type="term" value="F:hydrolase activity"/>
    <property type="evidence" value="ECO:0007669"/>
    <property type="project" value="UniProtKB-KW"/>
</dbReference>
<feature type="domain" description="AB hydrolase-1" evidence="2">
    <location>
        <begin position="38"/>
        <end position="287"/>
    </location>
</feature>
<dbReference type="Gene3D" id="3.40.50.1820">
    <property type="entry name" value="alpha/beta hydrolase"/>
    <property type="match status" value="1"/>
</dbReference>
<gene>
    <name evidence="3" type="ORF">GTW09_12220</name>
</gene>
<dbReference type="PRINTS" id="PR00111">
    <property type="entry name" value="ABHYDROLASE"/>
</dbReference>
<dbReference type="AlphaFoldDB" id="A0A6L9MWK7"/>
<evidence type="ECO:0000256" key="1">
    <source>
        <dbReference type="ARBA" id="ARBA00022801"/>
    </source>
</evidence>